<feature type="transmembrane region" description="Helical" evidence="2">
    <location>
        <begin position="280"/>
        <end position="300"/>
    </location>
</feature>
<accession>A0AAQ4ETK9</accession>
<evidence type="ECO:0000313" key="4">
    <source>
        <dbReference type="EMBL" id="KAK8777823.1"/>
    </source>
</evidence>
<keyword evidence="2" id="KW-0472">Membrane</keyword>
<reference evidence="4 5" key="1">
    <citation type="journal article" date="2023" name="Arcadia Sci">
        <title>De novo assembly of a long-read Amblyomma americanum tick genome.</title>
        <authorList>
            <person name="Chou S."/>
            <person name="Poskanzer K.E."/>
            <person name="Rollins M."/>
            <person name="Thuy-Boun P.S."/>
        </authorList>
    </citation>
    <scope>NUCLEOTIDE SEQUENCE [LARGE SCALE GENOMIC DNA]</scope>
    <source>
        <strain evidence="4">F_SG_1</strain>
        <tissue evidence="4">Salivary glands</tissue>
    </source>
</reference>
<gene>
    <name evidence="4" type="ORF">V5799_020837</name>
</gene>
<dbReference type="Pfam" id="PF01477">
    <property type="entry name" value="PLAT"/>
    <property type="match status" value="1"/>
</dbReference>
<dbReference type="PANTHER" id="PTHR10877">
    <property type="entry name" value="POLYCYSTIN FAMILY MEMBER"/>
    <property type="match status" value="1"/>
</dbReference>
<keyword evidence="5" id="KW-1185">Reference proteome</keyword>
<dbReference type="SUPFAM" id="SSF49723">
    <property type="entry name" value="Lipase/lipooxygenase domain (PLAT/LH2 domain)"/>
    <property type="match status" value="1"/>
</dbReference>
<dbReference type="Proteomes" id="UP001321473">
    <property type="component" value="Unassembled WGS sequence"/>
</dbReference>
<comment type="caution">
    <text evidence="4">The sequence shown here is derived from an EMBL/GenBank/DDBJ whole genome shotgun (WGS) entry which is preliminary data.</text>
</comment>
<evidence type="ECO:0000259" key="3">
    <source>
        <dbReference type="PROSITE" id="PS50095"/>
    </source>
</evidence>
<sequence length="486" mass="54287">MCALGKQCPLPLQFSNVSRLGEIICECHQNATAIAGMSTKVSFTTHLKPLENVSTEAGGRGEKQEPNFYFLQYLIPILLAALWVNFVVLFYWTMKIAEIDEQTGATAIAPENKPGNKEVYTLIFQTSYVQYAETTAKIQVELHGTEGTSGKFTLRDPRCNPYFLLAGSTNGLLLTTAQTLGNIIVLSIFSDSEGTRPSWHLKKVDVFHEGTPEKFLFVVDKWLRFQDQDHADILPFVEGHGKKLSIMFQLTFPRVFRLCHLLVSVFAWPSGSRYTRLQRLVTILFLGVLTMFMAMLLRGFHPIIGEPEPGFAKEAERGCIIAAVVFLAGVILQILFTFSKQMPPEKVRLASRDSHAEAAKTARVLTSTRYTHYTRNPEIKISYEMPEYRDESAAAISKDARSLSLAEERVEEGILPTPFLYIGLLVALVLSVVLSGFMVPIGLKYTYNANVSWFKTLIIAILLNNIVIDVVKSVGVAGYVASRKKK</sequence>
<feature type="transmembrane region" description="Helical" evidence="2">
    <location>
        <begin position="320"/>
        <end position="338"/>
    </location>
</feature>
<evidence type="ECO:0000256" key="1">
    <source>
        <dbReference type="PROSITE-ProRule" id="PRU00152"/>
    </source>
</evidence>
<dbReference type="InterPro" id="IPR051223">
    <property type="entry name" value="Polycystin"/>
</dbReference>
<keyword evidence="2" id="KW-1133">Transmembrane helix</keyword>
<feature type="domain" description="PLAT" evidence="3">
    <location>
        <begin position="118"/>
        <end position="237"/>
    </location>
</feature>
<dbReference type="InterPro" id="IPR036392">
    <property type="entry name" value="PLAT/LH2_dom_sf"/>
</dbReference>
<dbReference type="AlphaFoldDB" id="A0AAQ4ETK9"/>
<feature type="transmembrane region" description="Helical" evidence="2">
    <location>
        <begin position="70"/>
        <end position="92"/>
    </location>
</feature>
<feature type="transmembrane region" description="Helical" evidence="2">
    <location>
        <begin position="419"/>
        <end position="441"/>
    </location>
</feature>
<comment type="caution">
    <text evidence="1">Lacks conserved residue(s) required for the propagation of feature annotation.</text>
</comment>
<protein>
    <recommendedName>
        <fullName evidence="3">PLAT domain-containing protein</fullName>
    </recommendedName>
</protein>
<dbReference type="PANTHER" id="PTHR10877:SF183">
    <property type="entry name" value="AT14535P-RELATED"/>
    <property type="match status" value="1"/>
</dbReference>
<dbReference type="Gene3D" id="2.60.60.20">
    <property type="entry name" value="PLAT/LH2 domain"/>
    <property type="match status" value="1"/>
</dbReference>
<organism evidence="4 5">
    <name type="scientific">Amblyomma americanum</name>
    <name type="common">Lone star tick</name>
    <dbReference type="NCBI Taxonomy" id="6943"/>
    <lineage>
        <taxon>Eukaryota</taxon>
        <taxon>Metazoa</taxon>
        <taxon>Ecdysozoa</taxon>
        <taxon>Arthropoda</taxon>
        <taxon>Chelicerata</taxon>
        <taxon>Arachnida</taxon>
        <taxon>Acari</taxon>
        <taxon>Parasitiformes</taxon>
        <taxon>Ixodida</taxon>
        <taxon>Ixodoidea</taxon>
        <taxon>Ixodidae</taxon>
        <taxon>Amblyomminae</taxon>
        <taxon>Amblyomma</taxon>
    </lineage>
</organism>
<evidence type="ECO:0000256" key="2">
    <source>
        <dbReference type="SAM" id="Phobius"/>
    </source>
</evidence>
<dbReference type="InterPro" id="IPR001024">
    <property type="entry name" value="PLAT/LH2_dom"/>
</dbReference>
<feature type="transmembrane region" description="Helical" evidence="2">
    <location>
        <begin position="453"/>
        <end position="481"/>
    </location>
</feature>
<proteinExistence type="predicted"/>
<keyword evidence="2" id="KW-0812">Transmembrane</keyword>
<dbReference type="EMBL" id="JARKHS020011432">
    <property type="protein sequence ID" value="KAK8777823.1"/>
    <property type="molecule type" value="Genomic_DNA"/>
</dbReference>
<name>A0AAQ4ETK9_AMBAM</name>
<evidence type="ECO:0000313" key="5">
    <source>
        <dbReference type="Proteomes" id="UP001321473"/>
    </source>
</evidence>
<dbReference type="PROSITE" id="PS50095">
    <property type="entry name" value="PLAT"/>
    <property type="match status" value="1"/>
</dbReference>